<reference evidence="1" key="1">
    <citation type="submission" date="2019-03" db="EMBL/GenBank/DDBJ databases">
        <title>Single cell metagenomics reveals metabolic interactions within the superorganism composed of flagellate Streblomastix strix and complex community of Bacteroidetes bacteria on its surface.</title>
        <authorList>
            <person name="Treitli S.C."/>
            <person name="Kolisko M."/>
            <person name="Husnik F."/>
            <person name="Keeling P."/>
            <person name="Hampl V."/>
        </authorList>
    </citation>
    <scope>NUCLEOTIDE SEQUENCE</scope>
    <source>
        <strain evidence="1">STM</strain>
    </source>
</reference>
<name>A0A5J4PVE3_9ZZZZ</name>
<proteinExistence type="predicted"/>
<gene>
    <name evidence="1" type="ORF">EZS27_035775</name>
</gene>
<dbReference type="Gene3D" id="3.40.50.2000">
    <property type="entry name" value="Glycogen Phosphorylase B"/>
    <property type="match status" value="1"/>
</dbReference>
<protein>
    <recommendedName>
        <fullName evidence="2">Glycosyltransferase subfamily 4-like N-terminal domain-containing protein</fullName>
    </recommendedName>
</protein>
<evidence type="ECO:0008006" key="2">
    <source>
        <dbReference type="Google" id="ProtNLM"/>
    </source>
</evidence>
<comment type="caution">
    <text evidence="1">The sequence shown here is derived from an EMBL/GenBank/DDBJ whole genome shotgun (WGS) entry which is preliminary data.</text>
</comment>
<dbReference type="AlphaFoldDB" id="A0A5J4PVE3"/>
<evidence type="ECO:0000313" key="1">
    <source>
        <dbReference type="EMBL" id="KAA6313455.1"/>
    </source>
</evidence>
<accession>A0A5J4PVE3</accession>
<sequence length="203" mass="23829">MNILYLTFYFEPDLSAGSFRNTTLAQSLAQAIGKNDNIDLITTSPNRYKTYRQTAPAFEDKGNLKIHRIDVYEHKNDFLGQIYSFKTFFLNVRKLTKNRKYDIVFASSSRLFTAYLGYVIARRNNTPLYLDIRDIFVDTMEDILKNPLIKQITIPVIKIIEKKTFNYARHINLISEGFAPYFQKFKCRSFSYYSNGIDDEFLL</sequence>
<organism evidence="1">
    <name type="scientific">termite gut metagenome</name>
    <dbReference type="NCBI Taxonomy" id="433724"/>
    <lineage>
        <taxon>unclassified sequences</taxon>
        <taxon>metagenomes</taxon>
        <taxon>organismal metagenomes</taxon>
    </lineage>
</organism>
<dbReference type="SUPFAM" id="SSF53756">
    <property type="entry name" value="UDP-Glycosyltransferase/glycogen phosphorylase"/>
    <property type="match status" value="1"/>
</dbReference>
<dbReference type="EMBL" id="SNRY01006056">
    <property type="protein sequence ID" value="KAA6313455.1"/>
    <property type="molecule type" value="Genomic_DNA"/>
</dbReference>